<organism evidence="2 3">
    <name type="scientific">Bacillus cytotoxicus</name>
    <dbReference type="NCBI Taxonomy" id="580165"/>
    <lineage>
        <taxon>Bacteria</taxon>
        <taxon>Bacillati</taxon>
        <taxon>Bacillota</taxon>
        <taxon>Bacilli</taxon>
        <taxon>Bacillales</taxon>
        <taxon>Bacillaceae</taxon>
        <taxon>Bacillus</taxon>
        <taxon>Bacillus cereus group</taxon>
    </lineage>
</organism>
<evidence type="ECO:0000256" key="1">
    <source>
        <dbReference type="SAM" id="Phobius"/>
    </source>
</evidence>
<reference evidence="2 3" key="1">
    <citation type="submission" date="2016-08" db="EMBL/GenBank/DDBJ databases">
        <authorList>
            <person name="Loux V."/>
            <person name="Rue O."/>
        </authorList>
    </citation>
    <scope>NUCLEOTIDE SEQUENCE [LARGE SCALE GENOMIC DNA]</scope>
    <source>
        <strain evidence="2 3">AFSSA_08CEB44bac</strain>
    </source>
</reference>
<feature type="transmembrane region" description="Helical" evidence="1">
    <location>
        <begin position="22"/>
        <end position="46"/>
    </location>
</feature>
<dbReference type="EMBL" id="FMIK01000031">
    <property type="protein sequence ID" value="SCL95479.1"/>
    <property type="molecule type" value="Genomic_DNA"/>
</dbReference>
<keyword evidence="1" id="KW-0812">Transmembrane</keyword>
<evidence type="ECO:0000313" key="3">
    <source>
        <dbReference type="Proteomes" id="UP000242164"/>
    </source>
</evidence>
<gene>
    <name evidence="2" type="ORF">BCB44BAC_02557</name>
</gene>
<accession>A0AAX2CIJ5</accession>
<keyword evidence="1" id="KW-1133">Transmembrane helix</keyword>
<protein>
    <submittedName>
        <fullName evidence="2">Uncharacterized protein</fullName>
    </submittedName>
</protein>
<dbReference type="Proteomes" id="UP000242164">
    <property type="component" value="Unassembled WGS sequence"/>
</dbReference>
<proteinExistence type="predicted"/>
<dbReference type="AlphaFoldDB" id="A0AAX2CIJ5"/>
<sequence>MNKLFDTLKNAFLDLFSMGKGFIYGFIMVSLFIVIGSALLFIILFFKSSIF</sequence>
<evidence type="ECO:0000313" key="2">
    <source>
        <dbReference type="EMBL" id="SCL95479.1"/>
    </source>
</evidence>
<keyword evidence="1" id="KW-0472">Membrane</keyword>
<name>A0AAX2CIJ5_9BACI</name>
<comment type="caution">
    <text evidence="2">The sequence shown here is derived from an EMBL/GenBank/DDBJ whole genome shotgun (WGS) entry which is preliminary data.</text>
</comment>
<dbReference type="RefSeq" id="WP_432469978.1">
    <property type="nucleotide sequence ID" value="NZ_JBPAOK010000039.1"/>
</dbReference>